<evidence type="ECO:0000313" key="1">
    <source>
        <dbReference type="EMBL" id="KAH7222503.1"/>
    </source>
</evidence>
<keyword evidence="2" id="KW-1185">Reference proteome</keyword>
<dbReference type="EMBL" id="JAGMUX010000027">
    <property type="protein sequence ID" value="KAH7222503.1"/>
    <property type="molecule type" value="Genomic_DNA"/>
</dbReference>
<proteinExistence type="predicted"/>
<protein>
    <submittedName>
        <fullName evidence="1">Uncharacterized protein</fullName>
    </submittedName>
</protein>
<sequence length="282" mass="32861">MIDSIDTCKTRGYEWWKDIFESESMASIGVMGWLLSCRQAYTKGMRVLFSTTRFIMSNPELILNLPRLLVPDYLVWIRSLLVPDHLVWIRSLEMTWKVHPFWEQEDDDSVLTDHDTFVSLIQATPETFPLLQHLFVSLQGDMYPDPEIRVEKESISSDEAYNKVEEVVMKSMEYMVKRFDRLKVGVIGLPSSCYGPRKQHAMNAGIEVFESRHGMGETFWREVPEIQSKDYWIRIGHRDMGEGTTTGEHVVWVLLRHHRSHLTACTVIHSLRGKIPMPCEEL</sequence>
<dbReference type="GeneID" id="70224305"/>
<gene>
    <name evidence="1" type="ORF">BKA55DRAFT_584612</name>
</gene>
<dbReference type="AlphaFoldDB" id="A0A9P9FZ42"/>
<organism evidence="1 2">
    <name type="scientific">Fusarium redolens</name>
    <dbReference type="NCBI Taxonomy" id="48865"/>
    <lineage>
        <taxon>Eukaryota</taxon>
        <taxon>Fungi</taxon>
        <taxon>Dikarya</taxon>
        <taxon>Ascomycota</taxon>
        <taxon>Pezizomycotina</taxon>
        <taxon>Sordariomycetes</taxon>
        <taxon>Hypocreomycetidae</taxon>
        <taxon>Hypocreales</taxon>
        <taxon>Nectriaceae</taxon>
        <taxon>Fusarium</taxon>
        <taxon>Fusarium redolens species complex</taxon>
    </lineage>
</organism>
<reference evidence="1" key="1">
    <citation type="journal article" date="2021" name="Nat. Commun.">
        <title>Genetic determinants of endophytism in the Arabidopsis root mycobiome.</title>
        <authorList>
            <person name="Mesny F."/>
            <person name="Miyauchi S."/>
            <person name="Thiergart T."/>
            <person name="Pickel B."/>
            <person name="Atanasova L."/>
            <person name="Karlsson M."/>
            <person name="Huettel B."/>
            <person name="Barry K.W."/>
            <person name="Haridas S."/>
            <person name="Chen C."/>
            <person name="Bauer D."/>
            <person name="Andreopoulos W."/>
            <person name="Pangilinan J."/>
            <person name="LaButti K."/>
            <person name="Riley R."/>
            <person name="Lipzen A."/>
            <person name="Clum A."/>
            <person name="Drula E."/>
            <person name="Henrissat B."/>
            <person name="Kohler A."/>
            <person name="Grigoriev I.V."/>
            <person name="Martin F.M."/>
            <person name="Hacquard S."/>
        </authorList>
    </citation>
    <scope>NUCLEOTIDE SEQUENCE</scope>
    <source>
        <strain evidence="1">MPI-CAGE-AT-0023</strain>
    </source>
</reference>
<dbReference type="OrthoDB" id="5049413at2759"/>
<dbReference type="Proteomes" id="UP000720189">
    <property type="component" value="Unassembled WGS sequence"/>
</dbReference>
<evidence type="ECO:0000313" key="2">
    <source>
        <dbReference type="Proteomes" id="UP000720189"/>
    </source>
</evidence>
<comment type="caution">
    <text evidence="1">The sequence shown here is derived from an EMBL/GenBank/DDBJ whole genome shotgun (WGS) entry which is preliminary data.</text>
</comment>
<name>A0A9P9FZ42_FUSRE</name>
<dbReference type="RefSeq" id="XP_046042126.1">
    <property type="nucleotide sequence ID" value="XM_046194351.1"/>
</dbReference>
<accession>A0A9P9FZ42</accession>